<reference evidence="4 5" key="1">
    <citation type="submission" date="2019-06" db="EMBL/GenBank/DDBJ databases">
        <title>Whole genome sequence for Cellvibrionaceae sp. R142.</title>
        <authorList>
            <person name="Wang G."/>
        </authorList>
    </citation>
    <scope>NUCLEOTIDE SEQUENCE [LARGE SCALE GENOMIC DNA]</scope>
    <source>
        <strain evidence="4 5">R142</strain>
    </source>
</reference>
<comment type="similarity">
    <text evidence="1">Belongs to the 5'-nucleotidase family.</text>
</comment>
<dbReference type="Pfam" id="PF02872">
    <property type="entry name" value="5_nucleotid_C"/>
    <property type="match status" value="1"/>
</dbReference>
<feature type="domain" description="5'-Nucleotidase C-terminal" evidence="2">
    <location>
        <begin position="447"/>
        <end position="657"/>
    </location>
</feature>
<dbReference type="GO" id="GO:0030288">
    <property type="term" value="C:outer membrane-bounded periplasmic space"/>
    <property type="evidence" value="ECO:0007669"/>
    <property type="project" value="TreeGrafter"/>
</dbReference>
<sequence length="735" mass="75335">MNKWKLAALAASTSLVLAGCDLDGDDGDDGFSSLVNQTAVAAGDNNCPFGGVRIDSGVDTDRSGTLEAAEITETEFVCTTGSFELQLLHFADVDGGRGIINNATRFSAIVDKFRDQYDNTLLLSSGDNWIPGPEYNVASDAALADVLGVTGTGRAHVAYLNALGVQAAALGNHEFDLGTEAVAGVLAAETNDGQLWPGTQFPYLSANLDFSTDPELAGLIGTDGAANTALANQLAASTVIHVNGQRIGVVGATTPTLDNISSPGDITIAPADAGDIEALAAQIQADVDALTARGIDKIILLAHMQQLTVELVLATLLRDVDIIVAGGSNTILADGNDRLRDGDTAAAEYPVQLASAAGEPVLVVNTDGDYTYLGRLVVNFDTRGVLITSLLDDSVNGAYATDEMGLVENGLAISDAIDEVAAISDALNGALASRAGNVLGLTSVYLNGERGSVRTEETNLGNLSAQANLEYAQDTDSSAAISIKNGGGIRAPIGFCSIPPGATGEDALECNPPAGIPGINNPGEISQLDLEIALSFNNSLSLVTLTGAQLKEILEHGVAATAAGATPGQFPQVAGIRFSFDPSRTAQTVDDSVRPPVVASAGSRIRNLVVLDDNGADAGGSEVVVVQDGVLNPAAAAQTFRVVTLGFIAGGGDRYPFPADAGANVVDLRQSGVQTGFATFADDGTEQDALAEYLNANFPADADAGTPAYDEADTEAEDDRIIQNLSVVAADTVLD</sequence>
<evidence type="ECO:0000313" key="4">
    <source>
        <dbReference type="EMBL" id="TQV68160.1"/>
    </source>
</evidence>
<keyword evidence="5" id="KW-1185">Reference proteome</keyword>
<evidence type="ECO:0000313" key="5">
    <source>
        <dbReference type="Proteomes" id="UP000319732"/>
    </source>
</evidence>
<dbReference type="AlphaFoldDB" id="A0A545ST64"/>
<dbReference type="SUPFAM" id="SSF56300">
    <property type="entry name" value="Metallo-dependent phosphatases"/>
    <property type="match status" value="1"/>
</dbReference>
<feature type="signal peptide" evidence="1">
    <location>
        <begin position="1"/>
        <end position="18"/>
    </location>
</feature>
<dbReference type="GO" id="GO:0009166">
    <property type="term" value="P:nucleotide catabolic process"/>
    <property type="evidence" value="ECO:0007669"/>
    <property type="project" value="InterPro"/>
</dbReference>
<accession>A0A545ST64</accession>
<dbReference type="Gene3D" id="3.90.780.10">
    <property type="entry name" value="5'-Nucleotidase, C-terminal domain"/>
    <property type="match status" value="1"/>
</dbReference>
<organism evidence="4 5">
    <name type="scientific">Exilibacterium tricleocarpae</name>
    <dbReference type="NCBI Taxonomy" id="2591008"/>
    <lineage>
        <taxon>Bacteria</taxon>
        <taxon>Pseudomonadati</taxon>
        <taxon>Pseudomonadota</taxon>
        <taxon>Gammaproteobacteria</taxon>
        <taxon>Cellvibrionales</taxon>
        <taxon>Cellvibrionaceae</taxon>
        <taxon>Exilibacterium</taxon>
    </lineage>
</organism>
<dbReference type="InterPro" id="IPR029052">
    <property type="entry name" value="Metallo-depent_PP-like"/>
</dbReference>
<feature type="chain" id="PRO_5022261286" evidence="1">
    <location>
        <begin position="19"/>
        <end position="735"/>
    </location>
</feature>
<evidence type="ECO:0000256" key="1">
    <source>
        <dbReference type="RuleBase" id="RU362119"/>
    </source>
</evidence>
<name>A0A545ST64_9GAMM</name>
<dbReference type="PROSITE" id="PS51257">
    <property type="entry name" value="PROKAR_LIPOPROTEIN"/>
    <property type="match status" value="1"/>
</dbReference>
<keyword evidence="1" id="KW-0378">Hydrolase</keyword>
<dbReference type="Proteomes" id="UP000319732">
    <property type="component" value="Unassembled WGS sequence"/>
</dbReference>
<dbReference type="GO" id="GO:0008768">
    <property type="term" value="F:UDP-sugar diphosphatase activity"/>
    <property type="evidence" value="ECO:0007669"/>
    <property type="project" value="TreeGrafter"/>
</dbReference>
<dbReference type="InterPro" id="IPR055575">
    <property type="entry name" value="DUF7151"/>
</dbReference>
<gene>
    <name evidence="4" type="ORF">FKG94_24015</name>
</gene>
<evidence type="ECO:0000259" key="3">
    <source>
        <dbReference type="Pfam" id="PF23657"/>
    </source>
</evidence>
<dbReference type="Pfam" id="PF23657">
    <property type="entry name" value="DUF7151"/>
    <property type="match status" value="1"/>
</dbReference>
<keyword evidence="1" id="KW-0547">Nucleotide-binding</keyword>
<dbReference type="PANTHER" id="PTHR11575">
    <property type="entry name" value="5'-NUCLEOTIDASE-RELATED"/>
    <property type="match status" value="1"/>
</dbReference>
<dbReference type="Gene3D" id="3.60.21.10">
    <property type="match status" value="1"/>
</dbReference>
<feature type="domain" description="DUF7151" evidence="3">
    <location>
        <begin position="33"/>
        <end position="78"/>
    </location>
</feature>
<proteinExistence type="inferred from homology"/>
<keyword evidence="1" id="KW-0732">Signal</keyword>
<dbReference type="OrthoDB" id="9803927at2"/>
<comment type="caution">
    <text evidence="4">The sequence shown here is derived from an EMBL/GenBank/DDBJ whole genome shotgun (WGS) entry which is preliminary data.</text>
</comment>
<protein>
    <submittedName>
        <fullName evidence="4">Bifunctional metallophosphatase/5'-nucleotidase</fullName>
    </submittedName>
</protein>
<dbReference type="InterPro" id="IPR006179">
    <property type="entry name" value="5_nucleotidase/apyrase"/>
</dbReference>
<dbReference type="PRINTS" id="PR01607">
    <property type="entry name" value="APYRASEFAMLY"/>
</dbReference>
<evidence type="ECO:0000259" key="2">
    <source>
        <dbReference type="Pfam" id="PF02872"/>
    </source>
</evidence>
<dbReference type="InterPro" id="IPR008334">
    <property type="entry name" value="5'-Nucleotdase_C"/>
</dbReference>
<dbReference type="PANTHER" id="PTHR11575:SF24">
    <property type="entry name" value="5'-NUCLEOTIDASE"/>
    <property type="match status" value="1"/>
</dbReference>
<dbReference type="InterPro" id="IPR036907">
    <property type="entry name" value="5'-Nucleotdase_C_sf"/>
</dbReference>
<dbReference type="GO" id="GO:0000166">
    <property type="term" value="F:nucleotide binding"/>
    <property type="evidence" value="ECO:0007669"/>
    <property type="project" value="UniProtKB-KW"/>
</dbReference>
<dbReference type="GO" id="GO:0008253">
    <property type="term" value="F:5'-nucleotidase activity"/>
    <property type="evidence" value="ECO:0007669"/>
    <property type="project" value="TreeGrafter"/>
</dbReference>
<dbReference type="RefSeq" id="WP_142929501.1">
    <property type="nucleotide sequence ID" value="NZ_ML660107.1"/>
</dbReference>
<dbReference type="SUPFAM" id="SSF55816">
    <property type="entry name" value="5'-nucleotidase (syn. UDP-sugar hydrolase), C-terminal domain"/>
    <property type="match status" value="1"/>
</dbReference>
<dbReference type="EMBL" id="VHSG01000029">
    <property type="protein sequence ID" value="TQV68160.1"/>
    <property type="molecule type" value="Genomic_DNA"/>
</dbReference>